<comment type="caution">
    <text evidence="3">The sequence shown here is derived from an EMBL/GenBank/DDBJ whole genome shotgun (WGS) entry which is preliminary data.</text>
</comment>
<gene>
    <name evidence="3" type="ORF">PCOR1329_LOCUS79402</name>
</gene>
<feature type="chain" id="PRO_5047356535" evidence="2">
    <location>
        <begin position="21"/>
        <end position="1202"/>
    </location>
</feature>
<sequence length="1202" mass="129827">MPASGGLTALPALCVALIAGLDWRASPLRPGPVPPSEALAWLDGDADAGVEALSAAPTPTGEEWCADLPRGALAQVSCDDDVKDLERVVELVGPHFYCFLSPDGYWWKELLSGASLTDGPSDDERIADGGASPADGRKLCSFGERTTPTRLVELADGCRLAMEARGQAAAGGPAHVELASGMLLDGGEVFPWAAPPRPSHRLRGKQGHVWALTEPVVDLDIGTIADPSNETLIGAGLGAPGLRRGRALRLELVPRGDVAGWASRRVAELGRLLEVAVPVATLGSSPPGGVLDGAAASGAEGAPARDGVPSTVALADAARDDTRTFWIEWDGQGGRYKEFREAANESVDCVEGHQRQEGGLARLHTCKMMYHTTGTPRSWLEKFLSDKHVVHADRVALVPWPPIEALEEAGSFDQANLGGLARLVVAERRLNVTVGAYKCAGAPSSATAKYLAPLGESDESTAPPPRSHVARHMKEDCEVEQSVRKAEAADARVASGSAATQPGAGGATARSQHRTHARQHEVELVNRALRSLNWLAGFKGAAASPSPGATTLDKHAALQQHLLREAHRRQAAAPQVMPKAEAALRELLRGQSVYETDLAPRNLVSYLPSKVSLPDSVLDCRFIEDIVSPGCRSFLEENHKRMRLEPESVNFDSMLRLYMDPVLKRNPKSYRTFLRDLAGRGLLGVTARPAESVGLFFVAKTNGAQRMIIDARRSNGHFRAPPGVQLLSSEGFGRIEIELPPDVLPSSVEGQRLLGAFAVYVATTDVKDCFYRMRVREDLGRYFCLPAVPKYVFDGLQVAGVPAETPPDAPARPYLAVLPMGFTWSLYLAQAANEDRACRSPSLCKAMPAGRQQPLIQDQADAFVLRAASRGVGGAYVHVDNLGAVSDGADLSERMVSEWGDLFEPVGLALHKSESHGGAGEALGTELDGVRLRSGITSSRFWKLERGFIGLLARGRCSGQALEKVIGHCAFCGLAARESLSIFHTVYKFISVQYLDVGPMWPEVVEELVAFRGVLLLLGRDWWLPWNPCVLETDASLAGWAMAQSFWDPAQVAGVGRVSERPRFKRVGAHSARESAPTSAHLFRDESGEWRSQLLGDDPLSDDWEVVADFPEVPWRLLRGSAWKTVRKGVWGLSEGILVLEARALVKAIRRSQDFKLLVQIRRFNACALALGIAPYFRWIPSEFNRSDAGSRDHSEVSSRIS</sequence>
<organism evidence="3 4">
    <name type="scientific">Prorocentrum cordatum</name>
    <dbReference type="NCBI Taxonomy" id="2364126"/>
    <lineage>
        <taxon>Eukaryota</taxon>
        <taxon>Sar</taxon>
        <taxon>Alveolata</taxon>
        <taxon>Dinophyceae</taxon>
        <taxon>Prorocentrales</taxon>
        <taxon>Prorocentraceae</taxon>
        <taxon>Prorocentrum</taxon>
    </lineage>
</organism>
<feature type="region of interest" description="Disordered" evidence="1">
    <location>
        <begin position="454"/>
        <end position="519"/>
    </location>
</feature>
<proteinExistence type="predicted"/>
<evidence type="ECO:0000256" key="1">
    <source>
        <dbReference type="SAM" id="MobiDB-lite"/>
    </source>
</evidence>
<protein>
    <submittedName>
        <fullName evidence="3">Uncharacterized protein</fullName>
    </submittedName>
</protein>
<keyword evidence="2" id="KW-0732">Signal</keyword>
<dbReference type="EMBL" id="CAUYUJ010021144">
    <property type="protein sequence ID" value="CAK0902957.1"/>
    <property type="molecule type" value="Genomic_DNA"/>
</dbReference>
<evidence type="ECO:0000313" key="3">
    <source>
        <dbReference type="EMBL" id="CAK0902957.1"/>
    </source>
</evidence>
<feature type="signal peptide" evidence="2">
    <location>
        <begin position="1"/>
        <end position="20"/>
    </location>
</feature>
<reference evidence="3" key="1">
    <citation type="submission" date="2023-10" db="EMBL/GenBank/DDBJ databases">
        <authorList>
            <person name="Chen Y."/>
            <person name="Shah S."/>
            <person name="Dougan E. K."/>
            <person name="Thang M."/>
            <person name="Chan C."/>
        </authorList>
    </citation>
    <scope>NUCLEOTIDE SEQUENCE [LARGE SCALE GENOMIC DNA]</scope>
</reference>
<name>A0ABN9XSJ0_9DINO</name>
<feature type="non-terminal residue" evidence="3">
    <location>
        <position position="1202"/>
    </location>
</feature>
<accession>A0ABN9XSJ0</accession>
<evidence type="ECO:0000256" key="2">
    <source>
        <dbReference type="SAM" id="SignalP"/>
    </source>
</evidence>
<feature type="compositionally biased region" description="Low complexity" evidence="1">
    <location>
        <begin position="491"/>
        <end position="502"/>
    </location>
</feature>
<dbReference type="Proteomes" id="UP001189429">
    <property type="component" value="Unassembled WGS sequence"/>
</dbReference>
<keyword evidence="4" id="KW-1185">Reference proteome</keyword>
<feature type="compositionally biased region" description="Basic and acidic residues" evidence="1">
    <location>
        <begin position="472"/>
        <end position="490"/>
    </location>
</feature>
<evidence type="ECO:0000313" key="4">
    <source>
        <dbReference type="Proteomes" id="UP001189429"/>
    </source>
</evidence>